<accession>A0A217EHH8</accession>
<evidence type="ECO:0000259" key="3">
    <source>
        <dbReference type="Pfam" id="PF20434"/>
    </source>
</evidence>
<proteinExistence type="predicted"/>
<dbReference type="AlphaFoldDB" id="A0A217EHH8"/>
<dbReference type="PANTHER" id="PTHR48081">
    <property type="entry name" value="AB HYDROLASE SUPERFAMILY PROTEIN C4A8.06C"/>
    <property type="match status" value="1"/>
</dbReference>
<keyword evidence="2" id="KW-0732">Signal</keyword>
<dbReference type="Proteomes" id="UP000243463">
    <property type="component" value="Unassembled WGS sequence"/>
</dbReference>
<dbReference type="Pfam" id="PF20434">
    <property type="entry name" value="BD-FAE"/>
    <property type="match status" value="1"/>
</dbReference>
<dbReference type="InterPro" id="IPR050300">
    <property type="entry name" value="GDXG_lipolytic_enzyme"/>
</dbReference>
<gene>
    <name evidence="4" type="ORF">SAMN05444584_1601</name>
</gene>
<keyword evidence="1" id="KW-0378">Hydrolase</keyword>
<dbReference type="OrthoDB" id="9771666at2"/>
<name>A0A217EHH8_9GAMM</name>
<reference evidence="5" key="1">
    <citation type="submission" date="2017-06" db="EMBL/GenBank/DDBJ databases">
        <authorList>
            <person name="Varghese N."/>
            <person name="Submissions S."/>
        </authorList>
    </citation>
    <scope>NUCLEOTIDE SEQUENCE [LARGE SCALE GENOMIC DNA]</scope>
    <source>
        <strain evidence="5">ANC 5114</strain>
    </source>
</reference>
<evidence type="ECO:0000313" key="5">
    <source>
        <dbReference type="Proteomes" id="UP000243463"/>
    </source>
</evidence>
<dbReference type="InterPro" id="IPR029058">
    <property type="entry name" value="AB_hydrolase_fold"/>
</dbReference>
<evidence type="ECO:0000256" key="2">
    <source>
        <dbReference type="SAM" id="SignalP"/>
    </source>
</evidence>
<dbReference type="PANTHER" id="PTHR48081:SF6">
    <property type="entry name" value="PEPTIDASE S9 PROLYL OLIGOPEPTIDASE CATALYTIC DOMAIN-CONTAINING PROTEIN"/>
    <property type="match status" value="1"/>
</dbReference>
<feature type="domain" description="BD-FAE-like" evidence="3">
    <location>
        <begin position="65"/>
        <end position="260"/>
    </location>
</feature>
<feature type="signal peptide" evidence="2">
    <location>
        <begin position="1"/>
        <end position="21"/>
    </location>
</feature>
<dbReference type="Gene3D" id="3.40.50.1820">
    <property type="entry name" value="alpha/beta hydrolase"/>
    <property type="match status" value="1"/>
</dbReference>
<feature type="chain" id="PRO_5012623285" evidence="2">
    <location>
        <begin position="22"/>
        <end position="304"/>
    </location>
</feature>
<evidence type="ECO:0000256" key="1">
    <source>
        <dbReference type="ARBA" id="ARBA00022801"/>
    </source>
</evidence>
<dbReference type="RefSeq" id="WP_088823679.1">
    <property type="nucleotide sequence ID" value="NZ_FZLN01000002.1"/>
</dbReference>
<organism evidence="4 5">
    <name type="scientific">Acinetobacter apis</name>
    <dbReference type="NCBI Taxonomy" id="1229165"/>
    <lineage>
        <taxon>Bacteria</taxon>
        <taxon>Pseudomonadati</taxon>
        <taxon>Pseudomonadota</taxon>
        <taxon>Gammaproteobacteria</taxon>
        <taxon>Moraxellales</taxon>
        <taxon>Moraxellaceae</taxon>
        <taxon>Acinetobacter</taxon>
    </lineage>
</organism>
<dbReference type="InterPro" id="IPR049492">
    <property type="entry name" value="BD-FAE-like_dom"/>
</dbReference>
<keyword evidence="5" id="KW-1185">Reference proteome</keyword>
<dbReference type="GO" id="GO:0016787">
    <property type="term" value="F:hydrolase activity"/>
    <property type="evidence" value="ECO:0007669"/>
    <property type="project" value="UniProtKB-KW"/>
</dbReference>
<protein>
    <submittedName>
        <fullName evidence="4">Acetyl esterase/lipase</fullName>
    </submittedName>
</protein>
<dbReference type="SUPFAM" id="SSF53474">
    <property type="entry name" value="alpha/beta-Hydrolases"/>
    <property type="match status" value="1"/>
</dbReference>
<evidence type="ECO:0000313" key="4">
    <source>
        <dbReference type="EMBL" id="SNQ29640.1"/>
    </source>
</evidence>
<sequence length="304" mass="33874">MNITHRLGLFLLLGISLFAHADQSTLRPPTMIALWPHLKAPTITPSQLHQNLTAKDLHTPFMAEYLPKQSNHIAVLVISGGGYAHEILNKEGTPASLWMQKQGFTVYELIYRLPKKDHLKESRTFPFADGQRALRIIKSKQQQLGLRSIGVMGFSAGGHLAGMLTTQPTYLFYNPQDPIDQLSARPDFAVLLYPVISMQQPLNITHAYKSLFGQSTDGALLQQYSVNAQVTLNTAPVFLAHALDDKISPIENSLLLHQALDAKQVKNELVVFKQGGHGFGLGKANTETTTWPNQFLTWLKKNQF</sequence>
<dbReference type="EMBL" id="FZLN01000002">
    <property type="protein sequence ID" value="SNQ29640.1"/>
    <property type="molecule type" value="Genomic_DNA"/>
</dbReference>